<proteinExistence type="predicted"/>
<comment type="caution">
    <text evidence="1">The sequence shown here is derived from an EMBL/GenBank/DDBJ whole genome shotgun (WGS) entry which is preliminary data.</text>
</comment>
<evidence type="ECO:0000313" key="1">
    <source>
        <dbReference type="EMBL" id="KAI5659324.1"/>
    </source>
</evidence>
<reference evidence="2" key="1">
    <citation type="journal article" date="2023" name="Nat. Plants">
        <title>Single-cell RNA sequencing provides a high-resolution roadmap for understanding the multicellular compartmentation of specialized metabolism.</title>
        <authorList>
            <person name="Sun S."/>
            <person name="Shen X."/>
            <person name="Li Y."/>
            <person name="Li Y."/>
            <person name="Wang S."/>
            <person name="Li R."/>
            <person name="Zhang H."/>
            <person name="Shen G."/>
            <person name="Guo B."/>
            <person name="Wei J."/>
            <person name="Xu J."/>
            <person name="St-Pierre B."/>
            <person name="Chen S."/>
            <person name="Sun C."/>
        </authorList>
    </citation>
    <scope>NUCLEOTIDE SEQUENCE [LARGE SCALE GENOMIC DNA]</scope>
</reference>
<sequence length="462" mass="53418">MDILQVSYNKLPDYLKPCFLYLAAFREDQQILAKSLTRYWIAEGFVQKNEKKSLEEVANEYLMDLVGRSLLFVAQRSSTYGMKKFVVHDLVRELCLEKATEENFLLAPKFSNNLSVDSMHHYYRLCFSDIECFSSFDSEPTVSAIRTFLSFAEVDVPTYFFLSFKFLRILDLVIGNCEIDIVDITQLIHLRYLALDGALLLPPSIVNLSRLEYLVLKSTQNICYLPKTMWNMKSLRYLNLGRGRFIGMDDLVDESQLNHLKTFVLHCTCSEEEFKWILKKMPNLRKLGIKLDLCLRLSDFLNKIESLTLWMYGRALEAKFEFPSSLKKLTIEGDSLLSKSVTSAIGRLPNLEVLKLLVIEFEDQAWDVEDEEFLNLKYLKLLSFDIVQWNVSTYSFPQLQQLILKYCDSLLEIPSRFGDLSTLRMMKVSRCGGLYNSVQDIVAEQQELGNMDLKITISDGGL</sequence>
<dbReference type="Proteomes" id="UP001060085">
    <property type="component" value="Linkage Group LG06"/>
</dbReference>
<dbReference type="EMBL" id="CM044706">
    <property type="protein sequence ID" value="KAI5659324.1"/>
    <property type="molecule type" value="Genomic_DNA"/>
</dbReference>
<gene>
    <name evidence="1" type="ORF">M9H77_28117</name>
</gene>
<name>A0ACC0AGL4_CATRO</name>
<protein>
    <submittedName>
        <fullName evidence="1">Uncharacterized protein</fullName>
    </submittedName>
</protein>
<organism evidence="1 2">
    <name type="scientific">Catharanthus roseus</name>
    <name type="common">Madagascar periwinkle</name>
    <name type="synonym">Vinca rosea</name>
    <dbReference type="NCBI Taxonomy" id="4058"/>
    <lineage>
        <taxon>Eukaryota</taxon>
        <taxon>Viridiplantae</taxon>
        <taxon>Streptophyta</taxon>
        <taxon>Embryophyta</taxon>
        <taxon>Tracheophyta</taxon>
        <taxon>Spermatophyta</taxon>
        <taxon>Magnoliopsida</taxon>
        <taxon>eudicotyledons</taxon>
        <taxon>Gunneridae</taxon>
        <taxon>Pentapetalae</taxon>
        <taxon>asterids</taxon>
        <taxon>lamiids</taxon>
        <taxon>Gentianales</taxon>
        <taxon>Apocynaceae</taxon>
        <taxon>Rauvolfioideae</taxon>
        <taxon>Vinceae</taxon>
        <taxon>Catharanthinae</taxon>
        <taxon>Catharanthus</taxon>
    </lineage>
</organism>
<evidence type="ECO:0000313" key="2">
    <source>
        <dbReference type="Proteomes" id="UP001060085"/>
    </source>
</evidence>
<keyword evidence="2" id="KW-1185">Reference proteome</keyword>
<accession>A0ACC0AGL4</accession>